<dbReference type="PANTHER" id="PTHR43747">
    <property type="entry name" value="FAD-BINDING PROTEIN"/>
    <property type="match status" value="1"/>
</dbReference>
<dbReference type="Gene3D" id="3.30.9.100">
    <property type="match status" value="1"/>
</dbReference>
<protein>
    <submittedName>
        <fullName evidence="1">Tryptophan 7-halogenase</fullName>
    </submittedName>
</protein>
<dbReference type="AlphaFoldDB" id="A0A937F756"/>
<dbReference type="EMBL" id="JAESIY010000004">
    <property type="protein sequence ID" value="MBL3656272.1"/>
    <property type="molecule type" value="Genomic_DNA"/>
</dbReference>
<proteinExistence type="predicted"/>
<sequence length="372" mass="42030">MTLQKIAIIGAGPAGCACAIRLAQITNYQITIITTSEKDFYIGECVPPEIKHSLITLNVFNEFLNDQHIPSFGSCSYWGSPNPGYNDSILNPHGHGWHLNRKKFNHLLMSTAANKPNINLIDNCTLRKITDPQTLIYKDSDGLHHTLSFDFIIDASGAKSIVAKSFGEVQHHDTSLICIGLKFTQKKAVLPSHLTQIEAVKNGWWYATSLPHKEALIALFTHSTIVKDLHLNQLHPWQKRLQNTHTEKWLQDHHYSPASKDLIMFPAHSFCLSSIYGKNWLAIGDAAMCYDPITSNGIIKAVTEGIRAAEALKNENSCHQDIKHISKDIKANYDHYRHVRSLYYNIEQRWPNSPFWQVLQKSNSNLATAHAY</sequence>
<reference evidence="1" key="1">
    <citation type="submission" date="2021-01" db="EMBL/GenBank/DDBJ databases">
        <title>Fulvivirga kasyanovii gen. nov., sp nov., a novel member of the phylum Bacteroidetes isolated from seawater in a mussel farm.</title>
        <authorList>
            <person name="Zhao L.-H."/>
            <person name="Wang Z.-J."/>
        </authorList>
    </citation>
    <scope>NUCLEOTIDE SEQUENCE</scope>
    <source>
        <strain evidence="1">2943</strain>
    </source>
</reference>
<dbReference type="Pfam" id="PF04820">
    <property type="entry name" value="Trp_halogenase"/>
    <property type="match status" value="1"/>
</dbReference>
<dbReference type="PROSITE" id="PS51257">
    <property type="entry name" value="PROKAR_LIPOPROTEIN"/>
    <property type="match status" value="1"/>
</dbReference>
<dbReference type="PRINTS" id="PR00420">
    <property type="entry name" value="RNGMNOXGNASE"/>
</dbReference>
<dbReference type="Proteomes" id="UP000659388">
    <property type="component" value="Unassembled WGS sequence"/>
</dbReference>
<dbReference type="InterPro" id="IPR050816">
    <property type="entry name" value="Flavin-dep_Halogenase_NPB"/>
</dbReference>
<organism evidence="1 2">
    <name type="scientific">Fulvivirga sediminis</name>
    <dbReference type="NCBI Taxonomy" id="2803949"/>
    <lineage>
        <taxon>Bacteria</taxon>
        <taxon>Pseudomonadati</taxon>
        <taxon>Bacteroidota</taxon>
        <taxon>Cytophagia</taxon>
        <taxon>Cytophagales</taxon>
        <taxon>Fulvivirgaceae</taxon>
        <taxon>Fulvivirga</taxon>
    </lineage>
</organism>
<dbReference type="PANTHER" id="PTHR43747:SF1">
    <property type="entry name" value="SLR1998 PROTEIN"/>
    <property type="match status" value="1"/>
</dbReference>
<gene>
    <name evidence="1" type="ORF">JL102_09035</name>
</gene>
<evidence type="ECO:0000313" key="1">
    <source>
        <dbReference type="EMBL" id="MBL3656272.1"/>
    </source>
</evidence>
<accession>A0A937F756</accession>
<dbReference type="Gene3D" id="3.50.50.60">
    <property type="entry name" value="FAD/NAD(P)-binding domain"/>
    <property type="match status" value="1"/>
</dbReference>
<name>A0A937F756_9BACT</name>
<comment type="caution">
    <text evidence="1">The sequence shown here is derived from an EMBL/GenBank/DDBJ whole genome shotgun (WGS) entry which is preliminary data.</text>
</comment>
<dbReference type="SUPFAM" id="SSF51905">
    <property type="entry name" value="FAD/NAD(P)-binding domain"/>
    <property type="match status" value="1"/>
</dbReference>
<dbReference type="InterPro" id="IPR006905">
    <property type="entry name" value="Flavin_halogenase"/>
</dbReference>
<dbReference type="GO" id="GO:0004497">
    <property type="term" value="F:monooxygenase activity"/>
    <property type="evidence" value="ECO:0007669"/>
    <property type="project" value="InterPro"/>
</dbReference>
<dbReference type="RefSeq" id="WP_202244061.1">
    <property type="nucleotide sequence ID" value="NZ_JAESIY010000004.1"/>
</dbReference>
<keyword evidence="2" id="KW-1185">Reference proteome</keyword>
<evidence type="ECO:0000313" key="2">
    <source>
        <dbReference type="Proteomes" id="UP000659388"/>
    </source>
</evidence>
<dbReference type="InterPro" id="IPR036188">
    <property type="entry name" value="FAD/NAD-bd_sf"/>
</dbReference>